<keyword evidence="8 9" id="KW-0472">Membrane</keyword>
<dbReference type="SUPFAM" id="SSF90123">
    <property type="entry name" value="ABC transporter transmembrane region"/>
    <property type="match status" value="2"/>
</dbReference>
<dbReference type="GO" id="GO:0016020">
    <property type="term" value="C:membrane"/>
    <property type="evidence" value="ECO:0007669"/>
    <property type="project" value="UniProtKB-SubCell"/>
</dbReference>
<dbReference type="InterPro" id="IPR011527">
    <property type="entry name" value="ABC1_TM_dom"/>
</dbReference>
<feature type="transmembrane region" description="Helical" evidence="9">
    <location>
        <begin position="912"/>
        <end position="934"/>
    </location>
</feature>
<feature type="transmembrane region" description="Helical" evidence="9">
    <location>
        <begin position="887"/>
        <end position="907"/>
    </location>
</feature>
<dbReference type="InterPro" id="IPR003439">
    <property type="entry name" value="ABC_transporter-like_ATP-bd"/>
</dbReference>
<feature type="transmembrane region" description="Helical" evidence="9">
    <location>
        <begin position="321"/>
        <end position="343"/>
    </location>
</feature>
<evidence type="ECO:0000313" key="13">
    <source>
        <dbReference type="Proteomes" id="UP001168821"/>
    </source>
</evidence>
<dbReference type="EMBL" id="JALNTZ010000005">
    <property type="protein sequence ID" value="KAJ3652867.1"/>
    <property type="molecule type" value="Genomic_DNA"/>
</dbReference>
<dbReference type="FunFam" id="3.40.50.300:FF:000163">
    <property type="entry name" value="Multidrug resistance-associated protein member 4"/>
    <property type="match status" value="1"/>
</dbReference>
<comment type="subcellular location">
    <subcellularLocation>
        <location evidence="1">Membrane</location>
        <topology evidence="1">Multi-pass membrane protein</topology>
    </subcellularLocation>
</comment>
<evidence type="ECO:0000259" key="10">
    <source>
        <dbReference type="PROSITE" id="PS50893"/>
    </source>
</evidence>
<dbReference type="CDD" id="cd03250">
    <property type="entry name" value="ABCC_MRP_domain1"/>
    <property type="match status" value="1"/>
</dbReference>
<dbReference type="CDD" id="cd18580">
    <property type="entry name" value="ABC_6TM_ABCC_D2"/>
    <property type="match status" value="1"/>
</dbReference>
<accession>A0AA38MDS0</accession>
<dbReference type="FunFam" id="3.40.50.300:FF:000973">
    <property type="entry name" value="Multidrug resistance-associated protein 4"/>
    <property type="match status" value="1"/>
</dbReference>
<dbReference type="GO" id="GO:0140359">
    <property type="term" value="F:ABC-type transporter activity"/>
    <property type="evidence" value="ECO:0007669"/>
    <property type="project" value="InterPro"/>
</dbReference>
<dbReference type="Gene3D" id="1.20.1560.10">
    <property type="entry name" value="ABC transporter type 1, transmembrane domain"/>
    <property type="match status" value="2"/>
</dbReference>
<dbReference type="InterPro" id="IPR050173">
    <property type="entry name" value="ABC_transporter_C-like"/>
</dbReference>
<feature type="transmembrane region" description="Helical" evidence="9">
    <location>
        <begin position="702"/>
        <end position="724"/>
    </location>
</feature>
<dbReference type="SUPFAM" id="SSF52540">
    <property type="entry name" value="P-loop containing nucleoside triphosphate hydrolases"/>
    <property type="match status" value="2"/>
</dbReference>
<sequence length="1212" mass="137325">MLLNKKKKIVINNELEDVHPKDNSNVLSHFFFCWQLQTLFKVSKNRNVDDKFTIPVEAQESRQLGEKFENTWNRDKNPSLLKTLVKMFGLEFALCGLIYSIPELLSTFLQPVYLGKLLEYFLHETPTSQNQAYVYGLIIVTSVVLRVLSFQFYMMEAYSIGLKVRTACSSLIYRKLLRFKILTKQKIALGQLINMLSNDVEKYELATSFFPRMWIAMLKLAIGITLLSLSSGLKGVAGIAVLALILLFQCFLYKIGANLGTQIVKERDTRISLMNAIIFRIQAIKMYVWEKPFALLVQAARKAELDHISKQTYIFNENFTFLFYVNKISIYVFVLLLIVSGTPLDPKVVFMTMNIYNLLTLAVKELMIGVISLSEIKVSTGRIQKFLFLDEDHDENPETNLGDYRIVAREVTAKWDPLLDVGLSDINFELRRGELVALVGAIGSGKSSLIYTILKELPISSGTLSSEGLISYAPQTPWLVPGTIRDNITFGERFDNRKYLKVLRMCDLEHDISRLTHGDNTLVGERGTLLSGGQKARVSLARAVYKDADIYLLDDPLAAVDTSVAQTIFTQCFLDHLKDKSIILVTHQLKLLKNVDRIYVLEDGKIKDCGKYEALAEVSLPNESRMAATSDTKLEKYTKESEVKEDVGNSTTNTYKTYLFLGKSRLFIYLQLFLFVANQAFVNGSDVFLSFWINSKGPSNYLAIYSGFVLIAVLLYHFTSWTFIKCCKRSSIKLHDTLFNKILHCSMKFFGDHDSGRIVNRVSRDMAIVDECVPIYMYQTIRLGCVLLGVCCVVTVMNYYVLFPTIILWVLFYYHLRTFQPVLNSLKKIAVTRKSPLFTHVVATVEGLTTIKALKAQTHCLSKFEDHQNCYNSIGYLYQALYHAFNFWIDFACMVYIAVVIFCLIIFKKDGLVGNVGLSITETLLLIASVQAAMKFYNDLDLQMISVERVAEYGDLIVEEDEGILIPPPSWPSAGQIQFHSVSMRYSPEKPYVLKNITIEVQPDDKIGIVGRTGAGKSSLISTLFRLYDFEGTIYIDGVNIKLIPLGTLRTKIAVIPQDPVLFAGTIRTNLDPLEEFTDNQLWSCLEEVNLKTTISNLPSGLDSSILESGSNFSVGQKQILCLVRAVLKRSMVVVLDEATAFVDLETDKLIQATIKKRFQQSTVLKIAHRLDTVMDSNKILVIDDGYVVEFGRAEELLRNSDGYLYKYVYES</sequence>
<evidence type="ECO:0000259" key="11">
    <source>
        <dbReference type="PROSITE" id="PS50929"/>
    </source>
</evidence>
<dbReference type="SMART" id="SM00382">
    <property type="entry name" value="AAA"/>
    <property type="match status" value="2"/>
</dbReference>
<keyword evidence="3 9" id="KW-0812">Transmembrane</keyword>
<feature type="transmembrane region" description="Helical" evidence="9">
    <location>
        <begin position="666"/>
        <end position="682"/>
    </location>
</feature>
<dbReference type="PROSITE" id="PS50893">
    <property type="entry name" value="ABC_TRANSPORTER_2"/>
    <property type="match status" value="2"/>
</dbReference>
<comment type="caution">
    <text evidence="12">The sequence shown here is derived from an EMBL/GenBank/DDBJ whole genome shotgun (WGS) entry which is preliminary data.</text>
</comment>
<keyword evidence="4" id="KW-0677">Repeat</keyword>
<feature type="domain" description="ABC transmembrane type-1" evidence="11">
    <location>
        <begin position="96"/>
        <end position="375"/>
    </location>
</feature>
<keyword evidence="2" id="KW-0813">Transport</keyword>
<name>A0AA38MDS0_9CUCU</name>
<evidence type="ECO:0000256" key="3">
    <source>
        <dbReference type="ARBA" id="ARBA00022692"/>
    </source>
</evidence>
<protein>
    <recommendedName>
        <fullName evidence="14">Multidrug resistance-associated protein lethal(2)03659</fullName>
    </recommendedName>
</protein>
<feature type="domain" description="ABC transporter" evidence="10">
    <location>
        <begin position="406"/>
        <end position="628"/>
    </location>
</feature>
<dbReference type="GO" id="GO:0005524">
    <property type="term" value="F:ATP binding"/>
    <property type="evidence" value="ECO:0007669"/>
    <property type="project" value="UniProtKB-KW"/>
</dbReference>
<evidence type="ECO:0000256" key="1">
    <source>
        <dbReference type="ARBA" id="ARBA00004141"/>
    </source>
</evidence>
<evidence type="ECO:0008006" key="14">
    <source>
        <dbReference type="Google" id="ProtNLM"/>
    </source>
</evidence>
<dbReference type="Proteomes" id="UP001168821">
    <property type="component" value="Unassembled WGS sequence"/>
</dbReference>
<dbReference type="InterPro" id="IPR003593">
    <property type="entry name" value="AAA+_ATPase"/>
</dbReference>
<dbReference type="Pfam" id="PF00664">
    <property type="entry name" value="ABC_membrane"/>
    <property type="match status" value="2"/>
</dbReference>
<keyword evidence="13" id="KW-1185">Reference proteome</keyword>
<dbReference type="GO" id="GO:0016887">
    <property type="term" value="F:ATP hydrolysis activity"/>
    <property type="evidence" value="ECO:0007669"/>
    <property type="project" value="InterPro"/>
</dbReference>
<feature type="transmembrane region" description="Helical" evidence="9">
    <location>
        <begin position="785"/>
        <end position="814"/>
    </location>
</feature>
<dbReference type="PROSITE" id="PS50929">
    <property type="entry name" value="ABC_TM1F"/>
    <property type="match status" value="2"/>
</dbReference>
<evidence type="ECO:0000256" key="8">
    <source>
        <dbReference type="ARBA" id="ARBA00023136"/>
    </source>
</evidence>
<gene>
    <name evidence="12" type="ORF">Zmor_018797</name>
</gene>
<evidence type="ECO:0000256" key="2">
    <source>
        <dbReference type="ARBA" id="ARBA00022448"/>
    </source>
</evidence>
<keyword evidence="5" id="KW-0547">Nucleotide-binding</keyword>
<dbReference type="InterPro" id="IPR036640">
    <property type="entry name" value="ABC1_TM_sf"/>
</dbReference>
<keyword evidence="6" id="KW-0067">ATP-binding</keyword>
<dbReference type="InterPro" id="IPR027417">
    <property type="entry name" value="P-loop_NTPase"/>
</dbReference>
<dbReference type="Pfam" id="PF00005">
    <property type="entry name" value="ABC_tran"/>
    <property type="match status" value="2"/>
</dbReference>
<organism evidence="12 13">
    <name type="scientific">Zophobas morio</name>
    <dbReference type="NCBI Taxonomy" id="2755281"/>
    <lineage>
        <taxon>Eukaryota</taxon>
        <taxon>Metazoa</taxon>
        <taxon>Ecdysozoa</taxon>
        <taxon>Arthropoda</taxon>
        <taxon>Hexapoda</taxon>
        <taxon>Insecta</taxon>
        <taxon>Pterygota</taxon>
        <taxon>Neoptera</taxon>
        <taxon>Endopterygota</taxon>
        <taxon>Coleoptera</taxon>
        <taxon>Polyphaga</taxon>
        <taxon>Cucujiformia</taxon>
        <taxon>Tenebrionidae</taxon>
        <taxon>Zophobas</taxon>
    </lineage>
</organism>
<dbReference type="InterPro" id="IPR044746">
    <property type="entry name" value="ABCC_6TM_D1"/>
</dbReference>
<feature type="domain" description="ABC transporter" evidence="10">
    <location>
        <begin position="977"/>
        <end position="1210"/>
    </location>
</feature>
<dbReference type="PROSITE" id="PS00211">
    <property type="entry name" value="ABC_TRANSPORTER_1"/>
    <property type="match status" value="1"/>
</dbReference>
<evidence type="ECO:0000256" key="4">
    <source>
        <dbReference type="ARBA" id="ARBA00022737"/>
    </source>
</evidence>
<keyword evidence="7 9" id="KW-1133">Transmembrane helix</keyword>
<dbReference type="PANTHER" id="PTHR24223:SF448">
    <property type="entry name" value="FI20146P1-RELATED"/>
    <property type="match status" value="1"/>
</dbReference>
<dbReference type="AlphaFoldDB" id="A0AA38MDS0"/>
<evidence type="ECO:0000313" key="12">
    <source>
        <dbReference type="EMBL" id="KAJ3652867.1"/>
    </source>
</evidence>
<dbReference type="CDD" id="cd18579">
    <property type="entry name" value="ABC_6TM_ABCC_D1"/>
    <property type="match status" value="1"/>
</dbReference>
<feature type="transmembrane region" description="Helical" evidence="9">
    <location>
        <begin position="133"/>
        <end position="155"/>
    </location>
</feature>
<feature type="transmembrane region" description="Helical" evidence="9">
    <location>
        <begin position="209"/>
        <end position="229"/>
    </location>
</feature>
<dbReference type="Gene3D" id="3.40.50.300">
    <property type="entry name" value="P-loop containing nucleotide triphosphate hydrolases"/>
    <property type="match status" value="2"/>
</dbReference>
<evidence type="ECO:0000256" key="5">
    <source>
        <dbReference type="ARBA" id="ARBA00022741"/>
    </source>
</evidence>
<proteinExistence type="predicted"/>
<evidence type="ECO:0000256" key="7">
    <source>
        <dbReference type="ARBA" id="ARBA00022989"/>
    </source>
</evidence>
<feature type="domain" description="ABC transmembrane type-1" evidence="11">
    <location>
        <begin position="670"/>
        <end position="942"/>
    </location>
</feature>
<reference evidence="12" key="1">
    <citation type="journal article" date="2023" name="G3 (Bethesda)">
        <title>Whole genome assemblies of Zophobas morio and Tenebrio molitor.</title>
        <authorList>
            <person name="Kaur S."/>
            <person name="Stinson S.A."/>
            <person name="diCenzo G.C."/>
        </authorList>
    </citation>
    <scope>NUCLEOTIDE SEQUENCE</scope>
    <source>
        <strain evidence="12">QUZm001</strain>
    </source>
</reference>
<dbReference type="CDD" id="cd03244">
    <property type="entry name" value="ABCC_MRP_domain2"/>
    <property type="match status" value="1"/>
</dbReference>
<evidence type="ECO:0000256" key="9">
    <source>
        <dbReference type="SAM" id="Phobius"/>
    </source>
</evidence>
<feature type="transmembrane region" description="Helical" evidence="9">
    <location>
        <begin position="355"/>
        <end position="376"/>
    </location>
</feature>
<feature type="transmembrane region" description="Helical" evidence="9">
    <location>
        <begin position="235"/>
        <end position="255"/>
    </location>
</feature>
<dbReference type="PANTHER" id="PTHR24223">
    <property type="entry name" value="ATP-BINDING CASSETTE SUB-FAMILY C"/>
    <property type="match status" value="1"/>
</dbReference>
<feature type="transmembrane region" description="Helical" evidence="9">
    <location>
        <begin position="92"/>
        <end position="113"/>
    </location>
</feature>
<dbReference type="InterPro" id="IPR044726">
    <property type="entry name" value="ABCC_6TM_D2"/>
</dbReference>
<evidence type="ECO:0000256" key="6">
    <source>
        <dbReference type="ARBA" id="ARBA00022840"/>
    </source>
</evidence>
<dbReference type="InterPro" id="IPR017871">
    <property type="entry name" value="ABC_transporter-like_CS"/>
</dbReference>